<keyword evidence="2" id="KW-0963">Cytoplasm</keyword>
<dbReference type="InterPro" id="IPR003593">
    <property type="entry name" value="AAA+_ATPase"/>
</dbReference>
<keyword evidence="4" id="KW-0547">Nucleotide-binding</keyword>
<comment type="similarity">
    <text evidence="11">Belongs to the ABC transporter superfamily. UvrA family.</text>
</comment>
<keyword evidence="6" id="KW-0228">DNA excision</keyword>
<organism evidence="15 16">
    <name type="scientific">Rhodococcus gordoniae</name>
    <dbReference type="NCBI Taxonomy" id="223392"/>
    <lineage>
        <taxon>Bacteria</taxon>
        <taxon>Bacillati</taxon>
        <taxon>Actinomycetota</taxon>
        <taxon>Actinomycetes</taxon>
        <taxon>Mycobacteriales</taxon>
        <taxon>Nocardiaceae</taxon>
        <taxon>Rhodococcus</taxon>
    </lineage>
</organism>
<dbReference type="PANTHER" id="PTHR43152:SF3">
    <property type="entry name" value="UVRABC SYSTEM PROTEIN A"/>
    <property type="match status" value="1"/>
</dbReference>
<accession>A0A379LWA9</accession>
<dbReference type="AlphaFoldDB" id="A0A379LWA9"/>
<dbReference type="Gene3D" id="3.40.50.300">
    <property type="entry name" value="P-loop containing nucleotide triphosphate hydrolases"/>
    <property type="match status" value="2"/>
</dbReference>
<evidence type="ECO:0000256" key="13">
    <source>
        <dbReference type="ARBA" id="ARBA00042156"/>
    </source>
</evidence>
<dbReference type="GO" id="GO:0016887">
    <property type="term" value="F:ATP hydrolysis activity"/>
    <property type="evidence" value="ECO:0007669"/>
    <property type="project" value="InterPro"/>
</dbReference>
<dbReference type="InterPro" id="IPR027417">
    <property type="entry name" value="P-loop_NTPase"/>
</dbReference>
<dbReference type="GO" id="GO:0005737">
    <property type="term" value="C:cytoplasm"/>
    <property type="evidence" value="ECO:0007669"/>
    <property type="project" value="UniProtKB-SubCell"/>
</dbReference>
<keyword evidence="3" id="KW-0677">Repeat</keyword>
<dbReference type="OrthoDB" id="9809851at2"/>
<dbReference type="SUPFAM" id="SSF52540">
    <property type="entry name" value="P-loop containing nucleoside triphosphate hydrolases"/>
    <property type="match status" value="2"/>
</dbReference>
<keyword evidence="9" id="KW-0238">DNA-binding</keyword>
<dbReference type="CDD" id="cd03270">
    <property type="entry name" value="ABC_UvrA_I"/>
    <property type="match status" value="1"/>
</dbReference>
<dbReference type="GO" id="GO:0003677">
    <property type="term" value="F:DNA binding"/>
    <property type="evidence" value="ECO:0007669"/>
    <property type="project" value="UniProtKB-KW"/>
</dbReference>
<dbReference type="Pfam" id="PF00005">
    <property type="entry name" value="ABC_tran"/>
    <property type="match status" value="1"/>
</dbReference>
<dbReference type="PROSITE" id="PS00211">
    <property type="entry name" value="ABC_TRANSPORTER_1"/>
    <property type="match status" value="1"/>
</dbReference>
<dbReference type="InterPro" id="IPR017871">
    <property type="entry name" value="ABC_transporter-like_CS"/>
</dbReference>
<evidence type="ECO:0000256" key="7">
    <source>
        <dbReference type="ARBA" id="ARBA00022840"/>
    </source>
</evidence>
<gene>
    <name evidence="15" type="primary">uvrA1</name>
    <name evidence="15" type="ORF">NCTC13296_01181</name>
</gene>
<protein>
    <recommendedName>
        <fullName evidence="12">UvrABC system protein A</fullName>
    </recommendedName>
    <alternativeName>
        <fullName evidence="13">Excinuclease ABC subunit A</fullName>
    </alternativeName>
</protein>
<dbReference type="PROSITE" id="PS50893">
    <property type="entry name" value="ABC_TRANSPORTER_2"/>
    <property type="match status" value="2"/>
</dbReference>
<dbReference type="GO" id="GO:0006281">
    <property type="term" value="P:DNA repair"/>
    <property type="evidence" value="ECO:0007669"/>
    <property type="project" value="UniProtKB-KW"/>
</dbReference>
<keyword evidence="8" id="KW-0267">Excision nuclease</keyword>
<dbReference type="GO" id="GO:0005524">
    <property type="term" value="F:ATP binding"/>
    <property type="evidence" value="ECO:0007669"/>
    <property type="project" value="UniProtKB-KW"/>
</dbReference>
<evidence type="ECO:0000259" key="14">
    <source>
        <dbReference type="PROSITE" id="PS50893"/>
    </source>
</evidence>
<evidence type="ECO:0000256" key="9">
    <source>
        <dbReference type="ARBA" id="ARBA00023125"/>
    </source>
</evidence>
<evidence type="ECO:0000256" key="12">
    <source>
        <dbReference type="ARBA" id="ARBA00039316"/>
    </source>
</evidence>
<evidence type="ECO:0000256" key="11">
    <source>
        <dbReference type="ARBA" id="ARBA00038000"/>
    </source>
</evidence>
<comment type="subcellular location">
    <subcellularLocation>
        <location evidence="1">Cytoplasm</location>
    </subcellularLocation>
</comment>
<keyword evidence="16" id="KW-1185">Reference proteome</keyword>
<evidence type="ECO:0000256" key="5">
    <source>
        <dbReference type="ARBA" id="ARBA00022763"/>
    </source>
</evidence>
<dbReference type="Gene3D" id="1.10.8.280">
    <property type="entry name" value="ABC transporter ATPase domain-like"/>
    <property type="match status" value="1"/>
</dbReference>
<evidence type="ECO:0000256" key="8">
    <source>
        <dbReference type="ARBA" id="ARBA00022881"/>
    </source>
</evidence>
<dbReference type="GO" id="GO:0004518">
    <property type="term" value="F:nuclease activity"/>
    <property type="evidence" value="ECO:0007669"/>
    <property type="project" value="UniProtKB-KW"/>
</dbReference>
<evidence type="ECO:0000256" key="2">
    <source>
        <dbReference type="ARBA" id="ARBA00022490"/>
    </source>
</evidence>
<evidence type="ECO:0000256" key="10">
    <source>
        <dbReference type="ARBA" id="ARBA00023204"/>
    </source>
</evidence>
<dbReference type="Gene3D" id="1.20.1580.10">
    <property type="entry name" value="ABC transporter ATPase like domain"/>
    <property type="match status" value="2"/>
</dbReference>
<sequence length="759" mass="81815">MTTTVTTTEAAVRGRAITIRRARTHNLADVDLTVPRNRLVVIVGVSGSGKSSLVFDTIAAEAGYQLNETYPPFTRNRLPKWTRPDVDHIDGLTPVIVVDQRRLGGNARSTVGTITDTWTYLRLLYSRVGTPVLGESNRFSFNDPTGMCPACSGLGEIVVSAVERFLDLDRSLAEGAILVPGFGNGGYWYSQYADIGSFDADTPLREWRPAEREALLYGGEAAAALGHKPPDGYEGVVERFERIHLHTSDNLSERKQDVIRRFTRAETCPDCAGERLNAAARAVTVRGRTIGELSRLEITELLEFVRTIDDSRAAPVVSALVGRLEAMVTIGLGYLALARATTTLSGGESQRIKLVRHLGSSLTEMTYVVDEPTVGLHPADVETMIDLLERLRDSGNTVLVVEHDPSVMARADQVIEIGPGAGSSGGRLVFQGTFDRLRTADTPTGRSLRRDIGRGHPAREATGRLTIADACRNNLRDLTVRISTGVLTVFTGVAGSGKSSLAAELVDQYDATVIDQRPVSTNRRSTPITYTGIAPTLRRMFAEHNGVPASLFSANSAGACPTCTGAGVVYIDLAFMDGREVVCDTCHGRRFTAEVLGHTVNGLSIADVDDLTVGRAIEELPHAEIAHRLRALAGVGLDYLRLGQSLDTLSGGECQRVKIAKELGRAKTPTLYVLDEPTTGLHAEDVGTLLCVFDDLVDRGHTVVVIEHHLDVIRHADHIVDLGPGPGRHGGTVLYEGPVDEYAGRPTPTCRALDAARSA</sequence>
<keyword evidence="10" id="KW-0234">DNA repair</keyword>
<dbReference type="SMART" id="SM00382">
    <property type="entry name" value="AAA"/>
    <property type="match status" value="2"/>
</dbReference>
<dbReference type="EMBL" id="UGVI01000001">
    <property type="protein sequence ID" value="SUE14341.1"/>
    <property type="molecule type" value="Genomic_DNA"/>
</dbReference>
<name>A0A379LWA9_9NOCA</name>
<evidence type="ECO:0000256" key="1">
    <source>
        <dbReference type="ARBA" id="ARBA00004496"/>
    </source>
</evidence>
<evidence type="ECO:0000256" key="4">
    <source>
        <dbReference type="ARBA" id="ARBA00022741"/>
    </source>
</evidence>
<dbReference type="Proteomes" id="UP000254569">
    <property type="component" value="Unassembled WGS sequence"/>
</dbReference>
<keyword evidence="7" id="KW-0067">ATP-binding</keyword>
<evidence type="ECO:0000313" key="16">
    <source>
        <dbReference type="Proteomes" id="UP000254569"/>
    </source>
</evidence>
<reference evidence="15 16" key="1">
    <citation type="submission" date="2018-06" db="EMBL/GenBank/DDBJ databases">
        <authorList>
            <consortium name="Pathogen Informatics"/>
            <person name="Doyle S."/>
        </authorList>
    </citation>
    <scope>NUCLEOTIDE SEQUENCE [LARGE SCALE GENOMIC DNA]</scope>
    <source>
        <strain evidence="15 16">NCTC13296</strain>
    </source>
</reference>
<evidence type="ECO:0000313" key="15">
    <source>
        <dbReference type="EMBL" id="SUE14341.1"/>
    </source>
</evidence>
<feature type="domain" description="ABC transporter" evidence="14">
    <location>
        <begin position="460"/>
        <end position="755"/>
    </location>
</feature>
<keyword evidence="5" id="KW-0227">DNA damage</keyword>
<dbReference type="PANTHER" id="PTHR43152">
    <property type="entry name" value="UVRABC SYSTEM PROTEIN A"/>
    <property type="match status" value="1"/>
</dbReference>
<evidence type="ECO:0000256" key="6">
    <source>
        <dbReference type="ARBA" id="ARBA00022769"/>
    </source>
</evidence>
<dbReference type="RefSeq" id="WP_064062966.1">
    <property type="nucleotide sequence ID" value="NZ_LPZN01000006.1"/>
</dbReference>
<evidence type="ECO:0000256" key="3">
    <source>
        <dbReference type="ARBA" id="ARBA00022737"/>
    </source>
</evidence>
<proteinExistence type="inferred from homology"/>
<dbReference type="InterPro" id="IPR003439">
    <property type="entry name" value="ABC_transporter-like_ATP-bd"/>
</dbReference>
<feature type="domain" description="ABC transporter" evidence="14">
    <location>
        <begin position="12"/>
        <end position="444"/>
    </location>
</feature>